<dbReference type="Proteomes" id="UP000662703">
    <property type="component" value="Unassembled WGS sequence"/>
</dbReference>
<dbReference type="InterPro" id="IPR012902">
    <property type="entry name" value="N_methyl_site"/>
</dbReference>
<dbReference type="InterPro" id="IPR000983">
    <property type="entry name" value="Bac_GSPG_pilin"/>
</dbReference>
<dbReference type="NCBIfam" id="TIGR02532">
    <property type="entry name" value="IV_pilin_GFxxxE"/>
    <property type="match status" value="1"/>
</dbReference>
<dbReference type="PRINTS" id="PR00813">
    <property type="entry name" value="BCTERIALGSPG"/>
</dbReference>
<dbReference type="PANTHER" id="PTHR30093:SF47">
    <property type="entry name" value="TYPE IV PILUS NON-CORE MINOR PILIN PILE"/>
    <property type="match status" value="1"/>
</dbReference>
<keyword evidence="2" id="KW-0472">Membrane</keyword>
<comment type="caution">
    <text evidence="3">The sequence shown here is derived from an EMBL/GenBank/DDBJ whole genome shotgun (WGS) entry which is preliminary data.</text>
</comment>
<reference evidence="3 4" key="1">
    <citation type="submission" date="2012-09" db="EMBL/GenBank/DDBJ databases">
        <title>Genome Sequence of alkane-degrading Bacterium Alcanivorax sp. 521-1.</title>
        <authorList>
            <person name="Lai Q."/>
            <person name="Shao Z."/>
        </authorList>
    </citation>
    <scope>NUCLEOTIDE SEQUENCE [LARGE SCALE GENOMIC DNA]</scope>
    <source>
        <strain evidence="3 4">521-1</strain>
    </source>
</reference>
<name>A0ABS0AQ18_9GAMM</name>
<evidence type="ECO:0000313" key="3">
    <source>
        <dbReference type="EMBL" id="MBF5055581.1"/>
    </source>
</evidence>
<keyword evidence="2" id="KW-1133">Transmembrane helix</keyword>
<sequence length="142" mass="15565">MNTSINRQGGFTLIELMIVVVVVAILAAIAYPAYTEQVRETRRSEYQGKLMDLAASLENYRARRFSYKDADSNLGSLSSDLDSNDYYTVSISVTNNNQRYEITANPKGPQSGDGQLRLDSEGRTCFVKGGTCTLGSSASWGD</sequence>
<dbReference type="EMBL" id="ARXX01000009">
    <property type="protein sequence ID" value="MBF5055581.1"/>
    <property type="molecule type" value="Genomic_DNA"/>
</dbReference>
<dbReference type="PANTHER" id="PTHR30093">
    <property type="entry name" value="GENERAL SECRETION PATHWAY PROTEIN G"/>
    <property type="match status" value="1"/>
</dbReference>
<feature type="transmembrane region" description="Helical" evidence="2">
    <location>
        <begin position="12"/>
        <end position="34"/>
    </location>
</feature>
<dbReference type="Pfam" id="PF16732">
    <property type="entry name" value="ComP_DUS"/>
    <property type="match status" value="1"/>
</dbReference>
<evidence type="ECO:0000256" key="1">
    <source>
        <dbReference type="ARBA" id="ARBA00022481"/>
    </source>
</evidence>
<dbReference type="RefSeq" id="WP_194864307.1">
    <property type="nucleotide sequence ID" value="NZ_ARXX01000009.1"/>
</dbReference>
<accession>A0ABS0AQ18</accession>
<organism evidence="3 4">
    <name type="scientific">Alloalcanivorax profundimaris</name>
    <dbReference type="NCBI Taxonomy" id="2735259"/>
    <lineage>
        <taxon>Bacteria</taxon>
        <taxon>Pseudomonadati</taxon>
        <taxon>Pseudomonadota</taxon>
        <taxon>Gammaproteobacteria</taxon>
        <taxon>Oceanospirillales</taxon>
        <taxon>Alcanivoracaceae</taxon>
        <taxon>Alloalcanivorax</taxon>
    </lineage>
</organism>
<keyword evidence="4" id="KW-1185">Reference proteome</keyword>
<dbReference type="InterPro" id="IPR031982">
    <property type="entry name" value="PilE-like"/>
</dbReference>
<gene>
    <name evidence="3" type="ORF">Y5W_00875</name>
</gene>
<dbReference type="SUPFAM" id="SSF54523">
    <property type="entry name" value="Pili subunits"/>
    <property type="match status" value="1"/>
</dbReference>
<evidence type="ECO:0000313" key="4">
    <source>
        <dbReference type="Proteomes" id="UP000662703"/>
    </source>
</evidence>
<keyword evidence="2" id="KW-0812">Transmembrane</keyword>
<evidence type="ECO:0000256" key="2">
    <source>
        <dbReference type="SAM" id="Phobius"/>
    </source>
</evidence>
<dbReference type="PROSITE" id="PS00409">
    <property type="entry name" value="PROKAR_NTER_METHYL"/>
    <property type="match status" value="1"/>
</dbReference>
<dbReference type="Gene3D" id="3.30.700.10">
    <property type="entry name" value="Glycoprotein, Type 4 Pilin"/>
    <property type="match status" value="1"/>
</dbReference>
<protein>
    <submittedName>
        <fullName evidence="3">Secretion protein</fullName>
    </submittedName>
</protein>
<proteinExistence type="predicted"/>
<keyword evidence="1" id="KW-0488">Methylation</keyword>
<dbReference type="Pfam" id="PF07963">
    <property type="entry name" value="N_methyl"/>
    <property type="match status" value="1"/>
</dbReference>
<dbReference type="InterPro" id="IPR045584">
    <property type="entry name" value="Pilin-like"/>
</dbReference>